<dbReference type="STRING" id="650850.SAMN04488129_1255"/>
<dbReference type="RefSeq" id="WP_089715476.1">
    <property type="nucleotide sequence ID" value="NZ_FOBC01000025.1"/>
</dbReference>
<dbReference type="Proteomes" id="UP000198807">
    <property type="component" value="Unassembled WGS sequence"/>
</dbReference>
<keyword evidence="1" id="KW-0863">Zinc-finger</keyword>
<evidence type="ECO:0000313" key="4">
    <source>
        <dbReference type="Proteomes" id="UP000198807"/>
    </source>
</evidence>
<feature type="domain" description="C2H2-type" evidence="2">
    <location>
        <begin position="4"/>
        <end position="32"/>
    </location>
</feature>
<dbReference type="SMART" id="SM00355">
    <property type="entry name" value="ZnF_C2H2"/>
    <property type="match status" value="1"/>
</dbReference>
<reference evidence="4" key="1">
    <citation type="submission" date="2016-10" db="EMBL/GenBank/DDBJ databases">
        <authorList>
            <person name="Varghese N."/>
            <person name="Submissions S."/>
        </authorList>
    </citation>
    <scope>NUCLEOTIDE SEQUENCE [LARGE SCALE GENOMIC DNA]</scope>
    <source>
        <strain evidence="4">CGMCC 1.9150</strain>
    </source>
</reference>
<evidence type="ECO:0000313" key="3">
    <source>
        <dbReference type="EMBL" id="SEM08156.1"/>
    </source>
</evidence>
<dbReference type="PROSITE" id="PS50157">
    <property type="entry name" value="ZINC_FINGER_C2H2_2"/>
    <property type="match status" value="1"/>
</dbReference>
<dbReference type="InterPro" id="IPR021527">
    <property type="entry name" value="DUF2795"/>
</dbReference>
<keyword evidence="1" id="KW-0479">Metal-binding</keyword>
<proteinExistence type="predicted"/>
<dbReference type="AlphaFoldDB" id="A0A1H7VFY7"/>
<keyword evidence="1" id="KW-0862">Zinc</keyword>
<gene>
    <name evidence="3" type="ORF">SAMN04488129_1255</name>
</gene>
<organism evidence="3 4">
    <name type="scientific">Halomonas daqiaonensis</name>
    <dbReference type="NCBI Taxonomy" id="650850"/>
    <lineage>
        <taxon>Bacteria</taxon>
        <taxon>Pseudomonadati</taxon>
        <taxon>Pseudomonadota</taxon>
        <taxon>Gammaproteobacteria</taxon>
        <taxon>Oceanospirillales</taxon>
        <taxon>Halomonadaceae</taxon>
        <taxon>Halomonas</taxon>
    </lineage>
</organism>
<name>A0A1H7VFY7_9GAMM</name>
<protein>
    <recommendedName>
        <fullName evidence="2">C2H2-type domain-containing protein</fullName>
    </recommendedName>
</protein>
<accession>A0A1H7VFY7</accession>
<keyword evidence="4" id="KW-1185">Reference proteome</keyword>
<evidence type="ECO:0000256" key="1">
    <source>
        <dbReference type="PROSITE-ProRule" id="PRU00042"/>
    </source>
</evidence>
<dbReference type="InterPro" id="IPR013087">
    <property type="entry name" value="Znf_C2H2_type"/>
</dbReference>
<dbReference type="Gene3D" id="3.30.160.60">
    <property type="entry name" value="Classic Zinc Finger"/>
    <property type="match status" value="1"/>
</dbReference>
<dbReference type="Pfam" id="PF11387">
    <property type="entry name" value="DUF2795"/>
    <property type="match status" value="2"/>
</dbReference>
<dbReference type="OrthoDB" id="6161020at2"/>
<dbReference type="GO" id="GO:0008270">
    <property type="term" value="F:zinc ion binding"/>
    <property type="evidence" value="ECO:0007669"/>
    <property type="project" value="UniProtKB-KW"/>
</dbReference>
<dbReference type="PROSITE" id="PS00028">
    <property type="entry name" value="ZINC_FINGER_C2H2_1"/>
    <property type="match status" value="1"/>
</dbReference>
<sequence length="171" mass="19359">MGQFVCEICGDEFEQKSRYERHMQTSHPRQAVSAADIERALRGVAFPKERSELIEAIDDDNREVRGIVERLPAREYRDAAEVARAFGELRSHQKLPDNQPSKTGGERAMQAPSAARFASLFAGMEFPASRDELKAHARTRASDEEMQTLERFGEHTYDSMAEVTKELARVS</sequence>
<evidence type="ECO:0000259" key="2">
    <source>
        <dbReference type="PROSITE" id="PS50157"/>
    </source>
</evidence>
<dbReference type="EMBL" id="FOBC01000025">
    <property type="protein sequence ID" value="SEM08156.1"/>
    <property type="molecule type" value="Genomic_DNA"/>
</dbReference>